<dbReference type="AlphaFoldDB" id="A0A3M5TTE0"/>
<gene>
    <name evidence="1" type="ORF">ALP32_200056</name>
</gene>
<protein>
    <submittedName>
        <fullName evidence="1">Uncharacterized protein</fullName>
    </submittedName>
</protein>
<dbReference type="EMBL" id="RBTX01000223">
    <property type="protein sequence ID" value="RMU36879.1"/>
    <property type="molecule type" value="Genomic_DNA"/>
</dbReference>
<dbReference type="Proteomes" id="UP000281514">
    <property type="component" value="Unassembled WGS sequence"/>
</dbReference>
<evidence type="ECO:0000313" key="2">
    <source>
        <dbReference type="Proteomes" id="UP000281514"/>
    </source>
</evidence>
<evidence type="ECO:0000313" key="1">
    <source>
        <dbReference type="EMBL" id="RMU36879.1"/>
    </source>
</evidence>
<comment type="caution">
    <text evidence="1">The sequence shown here is derived from an EMBL/GenBank/DDBJ whole genome shotgun (WGS) entry which is preliminary data.</text>
</comment>
<reference evidence="1 2" key="1">
    <citation type="submission" date="2018-08" db="EMBL/GenBank/DDBJ databases">
        <title>Recombination of ecologically and evolutionarily significant loci maintains genetic cohesion in the Pseudomonas syringae species complex.</title>
        <authorList>
            <person name="Dillon M."/>
            <person name="Thakur S."/>
            <person name="Almeida R.N.D."/>
            <person name="Weir B.S."/>
            <person name="Guttman D.S."/>
        </authorList>
    </citation>
    <scope>NUCLEOTIDE SEQUENCE [LARGE SCALE GENOMIC DNA]</scope>
    <source>
        <strain evidence="1 2">ICMP 9749</strain>
    </source>
</reference>
<organism evidence="1 2">
    <name type="scientific">Pseudomonas avellanae</name>
    <dbReference type="NCBI Taxonomy" id="46257"/>
    <lineage>
        <taxon>Bacteria</taxon>
        <taxon>Pseudomonadati</taxon>
        <taxon>Pseudomonadota</taxon>
        <taxon>Gammaproteobacteria</taxon>
        <taxon>Pseudomonadales</taxon>
        <taxon>Pseudomonadaceae</taxon>
        <taxon>Pseudomonas</taxon>
    </lineage>
</organism>
<proteinExistence type="predicted"/>
<accession>A0A3M5TTE0</accession>
<name>A0A3M5TTE0_9PSED</name>
<sequence length="102" mass="12136">MKECYEYHSSISIRLSGSFFLCHTFLMRYRQFPCYKRQALIIVYIDHCGILRPTHSIFSSVLTKNWINSNTIRLFIKNLIPFMAEHMGMDMEPQSLRNVLKN</sequence>